<dbReference type="GO" id="GO:0005506">
    <property type="term" value="F:iron ion binding"/>
    <property type="evidence" value="ECO:0007669"/>
    <property type="project" value="InterPro"/>
</dbReference>
<dbReference type="GO" id="GO:0016705">
    <property type="term" value="F:oxidoreductase activity, acting on paired donors, with incorporation or reduction of molecular oxygen"/>
    <property type="evidence" value="ECO:0007669"/>
    <property type="project" value="InterPro"/>
</dbReference>
<dbReference type="EMBL" id="BMKN01000001">
    <property type="protein sequence ID" value="GGE45402.1"/>
    <property type="molecule type" value="Genomic_DNA"/>
</dbReference>
<sequence>MDDYSLLHRQPDRIAVYKSSDRLEWNDGLGTWFSADIETIQKILRDREVFHVVNFRLIYESFADRFGLDFRRLVKVLDHVPLGLNGEEHMAERRAQTLYLKQAVPDAAKAFEETFDEHLTRVLDAAGEADFLTEVLLPSNTAMFFELTGLPAEKDQLRASWSQIFDRKISLNRRLKIDAQVAAALEQFREELSPDDTLRRLALNIVGADSIIASCSESVAAVLRAHLGQRLCEMNWPEEMPRTGVPYVDRIVAHKSLFWRRCACVPWQGAFHASLAACVENSSAANCADRTG</sequence>
<name>A0A917AE21_9RHOB</name>
<dbReference type="AlphaFoldDB" id="A0A917AE21"/>
<comment type="caution">
    <text evidence="1">The sequence shown here is derived from an EMBL/GenBank/DDBJ whole genome shotgun (WGS) entry which is preliminary data.</text>
</comment>
<dbReference type="GO" id="GO:0020037">
    <property type="term" value="F:heme binding"/>
    <property type="evidence" value="ECO:0007669"/>
    <property type="project" value="InterPro"/>
</dbReference>
<proteinExistence type="predicted"/>
<dbReference type="GO" id="GO:0004497">
    <property type="term" value="F:monooxygenase activity"/>
    <property type="evidence" value="ECO:0007669"/>
    <property type="project" value="InterPro"/>
</dbReference>
<reference evidence="1" key="1">
    <citation type="journal article" date="2014" name="Int. J. Syst. Evol. Microbiol.">
        <title>Complete genome sequence of Corynebacterium casei LMG S-19264T (=DSM 44701T), isolated from a smear-ripened cheese.</title>
        <authorList>
            <consortium name="US DOE Joint Genome Institute (JGI-PGF)"/>
            <person name="Walter F."/>
            <person name="Albersmeier A."/>
            <person name="Kalinowski J."/>
            <person name="Ruckert C."/>
        </authorList>
    </citation>
    <scope>NUCLEOTIDE SEQUENCE</scope>
    <source>
        <strain evidence="1">CGMCC 1.16012</strain>
    </source>
</reference>
<organism evidence="1 2">
    <name type="scientific">Actibacterium pelagium</name>
    <dbReference type="NCBI Taxonomy" id="2029103"/>
    <lineage>
        <taxon>Bacteria</taxon>
        <taxon>Pseudomonadati</taxon>
        <taxon>Pseudomonadota</taxon>
        <taxon>Alphaproteobacteria</taxon>
        <taxon>Rhodobacterales</taxon>
        <taxon>Roseobacteraceae</taxon>
        <taxon>Actibacterium</taxon>
    </lineage>
</organism>
<gene>
    <name evidence="1" type="ORF">GCM10011517_11270</name>
</gene>
<keyword evidence="2" id="KW-1185">Reference proteome</keyword>
<dbReference type="RefSeq" id="WP_095596035.1">
    <property type="nucleotide sequence ID" value="NZ_BMKN01000001.1"/>
</dbReference>
<dbReference type="InterPro" id="IPR036396">
    <property type="entry name" value="Cyt_P450_sf"/>
</dbReference>
<dbReference type="Proteomes" id="UP000606730">
    <property type="component" value="Unassembled WGS sequence"/>
</dbReference>
<protein>
    <submittedName>
        <fullName evidence="1">Uncharacterized protein</fullName>
    </submittedName>
</protein>
<evidence type="ECO:0000313" key="1">
    <source>
        <dbReference type="EMBL" id="GGE45402.1"/>
    </source>
</evidence>
<reference evidence="1" key="2">
    <citation type="submission" date="2020-09" db="EMBL/GenBank/DDBJ databases">
        <authorList>
            <person name="Sun Q."/>
            <person name="Zhou Y."/>
        </authorList>
    </citation>
    <scope>NUCLEOTIDE SEQUENCE</scope>
    <source>
        <strain evidence="1">CGMCC 1.16012</strain>
    </source>
</reference>
<dbReference type="Gene3D" id="1.10.630.10">
    <property type="entry name" value="Cytochrome P450"/>
    <property type="match status" value="1"/>
</dbReference>
<dbReference type="OrthoDB" id="7957755at2"/>
<accession>A0A917AE21</accession>
<evidence type="ECO:0000313" key="2">
    <source>
        <dbReference type="Proteomes" id="UP000606730"/>
    </source>
</evidence>
<dbReference type="SUPFAM" id="SSF48264">
    <property type="entry name" value="Cytochrome P450"/>
    <property type="match status" value="1"/>
</dbReference>